<evidence type="ECO:0000259" key="1">
    <source>
        <dbReference type="Pfam" id="PF00899"/>
    </source>
</evidence>
<dbReference type="GO" id="GO:0008641">
    <property type="term" value="F:ubiquitin-like modifier activating enzyme activity"/>
    <property type="evidence" value="ECO:0007669"/>
    <property type="project" value="InterPro"/>
</dbReference>
<reference evidence="2 3" key="1">
    <citation type="submission" date="2014-03" db="EMBL/GenBank/DDBJ databases">
        <title>Draft genome of the hookworm Oesophagostomum dentatum.</title>
        <authorList>
            <person name="Mitreva M."/>
        </authorList>
    </citation>
    <scope>NUCLEOTIDE SEQUENCE [LARGE SCALE GENOMIC DNA]</scope>
    <source>
        <strain evidence="2 3">OD-Hann</strain>
    </source>
</reference>
<proteinExistence type="predicted"/>
<gene>
    <name evidence="2" type="ORF">OESDEN_05806</name>
</gene>
<protein>
    <submittedName>
        <fullName evidence="2">ThiF family protein</fullName>
    </submittedName>
</protein>
<accession>A0A0B1TFU1</accession>
<dbReference type="SUPFAM" id="SSF69572">
    <property type="entry name" value="Activating enzymes of the ubiquitin-like proteins"/>
    <property type="match status" value="1"/>
</dbReference>
<evidence type="ECO:0000313" key="2">
    <source>
        <dbReference type="EMBL" id="KHJ94265.1"/>
    </source>
</evidence>
<evidence type="ECO:0000313" key="3">
    <source>
        <dbReference type="Proteomes" id="UP000053660"/>
    </source>
</evidence>
<organism evidence="2 3">
    <name type="scientific">Oesophagostomum dentatum</name>
    <name type="common">Nodular worm</name>
    <dbReference type="NCBI Taxonomy" id="61180"/>
    <lineage>
        <taxon>Eukaryota</taxon>
        <taxon>Metazoa</taxon>
        <taxon>Ecdysozoa</taxon>
        <taxon>Nematoda</taxon>
        <taxon>Chromadorea</taxon>
        <taxon>Rhabditida</taxon>
        <taxon>Rhabditina</taxon>
        <taxon>Rhabditomorpha</taxon>
        <taxon>Strongyloidea</taxon>
        <taxon>Strongylidae</taxon>
        <taxon>Oesophagostomum</taxon>
    </lineage>
</organism>
<dbReference type="Gene3D" id="3.40.50.720">
    <property type="entry name" value="NAD(P)-binding Rossmann-like Domain"/>
    <property type="match status" value="1"/>
</dbReference>
<dbReference type="Pfam" id="PF00899">
    <property type="entry name" value="ThiF"/>
    <property type="match status" value="1"/>
</dbReference>
<feature type="domain" description="THIF-type NAD/FAD binding fold" evidence="1">
    <location>
        <begin position="4"/>
        <end position="44"/>
    </location>
</feature>
<keyword evidence="3" id="KW-1185">Reference proteome</keyword>
<sequence>MQLGQEGVSSAKILVVGAGGLGCPVAMYLAGAGVNTLGIVDYDELPSVGFSCEHQRKHGEIGFAKSKVYDKCTAESSAMKGSIFIVELSVWKISLKYLLQILANIATFMLI</sequence>
<dbReference type="InterPro" id="IPR000594">
    <property type="entry name" value="ThiF_NAD_FAD-bd"/>
</dbReference>
<dbReference type="InterPro" id="IPR035985">
    <property type="entry name" value="Ubiquitin-activating_enz"/>
</dbReference>
<dbReference type="OrthoDB" id="10261062at2759"/>
<dbReference type="EMBL" id="KN550398">
    <property type="protein sequence ID" value="KHJ94265.1"/>
    <property type="molecule type" value="Genomic_DNA"/>
</dbReference>
<dbReference type="AlphaFoldDB" id="A0A0B1TFU1"/>
<name>A0A0B1TFU1_OESDE</name>
<dbReference type="Proteomes" id="UP000053660">
    <property type="component" value="Unassembled WGS sequence"/>
</dbReference>